<dbReference type="GO" id="GO:0008199">
    <property type="term" value="F:ferric iron binding"/>
    <property type="evidence" value="ECO:0007669"/>
    <property type="project" value="InterPro"/>
</dbReference>
<reference evidence="3 4" key="1">
    <citation type="submission" date="2019-03" db="EMBL/GenBank/DDBJ databases">
        <title>Genome Sequencing and Assembly of Various Microbes Isolated from Partially Reclaimed Soil and Acid Mine Drainage (AMD) Site.</title>
        <authorList>
            <person name="Steinbock B."/>
            <person name="Bechtold R."/>
            <person name="Sevigny J.L."/>
            <person name="Thomas D."/>
            <person name="Cuthill L.R."/>
            <person name="Aveiro Johannsen E.J."/>
            <person name="Thomas K."/>
            <person name="Ghosh A."/>
        </authorList>
    </citation>
    <scope>NUCLEOTIDE SEQUENCE [LARGE SCALE GENOMIC DNA]</scope>
    <source>
        <strain evidence="3 4">F-B2</strain>
    </source>
</reference>
<name>A0A4R5YM23_9MICO</name>
<keyword evidence="3" id="KW-0223">Dioxygenase</keyword>
<dbReference type="InterPro" id="IPR015889">
    <property type="entry name" value="Intradiol_dOase_core"/>
</dbReference>
<dbReference type="AlphaFoldDB" id="A0A4R5YM23"/>
<feature type="region of interest" description="Disordered" evidence="1">
    <location>
        <begin position="1"/>
        <end position="101"/>
    </location>
</feature>
<feature type="compositionally biased region" description="Low complexity" evidence="1">
    <location>
        <begin position="163"/>
        <end position="174"/>
    </location>
</feature>
<feature type="compositionally biased region" description="Basic residues" evidence="1">
    <location>
        <begin position="61"/>
        <end position="75"/>
    </location>
</feature>
<feature type="domain" description="Intradiol ring-cleavage dioxygenases" evidence="2">
    <location>
        <begin position="203"/>
        <end position="290"/>
    </location>
</feature>
<evidence type="ECO:0000259" key="2">
    <source>
        <dbReference type="Pfam" id="PF00775"/>
    </source>
</evidence>
<dbReference type="SUPFAM" id="SSF49482">
    <property type="entry name" value="Aromatic compound dioxygenase"/>
    <property type="match status" value="1"/>
</dbReference>
<evidence type="ECO:0000313" key="3">
    <source>
        <dbReference type="EMBL" id="TDL45701.1"/>
    </source>
</evidence>
<dbReference type="Proteomes" id="UP000295633">
    <property type="component" value="Unassembled WGS sequence"/>
</dbReference>
<gene>
    <name evidence="3" type="ORF">E2R54_04435</name>
</gene>
<keyword evidence="3" id="KW-0560">Oxidoreductase</keyword>
<dbReference type="CDD" id="cd03457">
    <property type="entry name" value="intradiol_dioxygenase_like"/>
    <property type="match status" value="1"/>
</dbReference>
<evidence type="ECO:0000256" key="1">
    <source>
        <dbReference type="SAM" id="MobiDB-lite"/>
    </source>
</evidence>
<protein>
    <submittedName>
        <fullName evidence="3">3,4-dioxygenase subunit beta</fullName>
    </submittedName>
</protein>
<accession>A0A4R5YM23</accession>
<feature type="region of interest" description="Disordered" evidence="1">
    <location>
        <begin position="163"/>
        <end position="197"/>
    </location>
</feature>
<dbReference type="PANTHER" id="PTHR34315:SF1">
    <property type="entry name" value="INTRADIOL RING-CLEAVAGE DIOXYGENASES DOMAIN-CONTAINING PROTEIN-RELATED"/>
    <property type="match status" value="1"/>
</dbReference>
<sequence>MPATPPSKPVATPSAAHTSSTRVESRVRVTGPRLSARAEPLGRAKPRNGGGHSVSIALPPRAHHPLRHAGIRRRGDRPVNSPEPTRTPDGPAFEGRLLDRPDDDVVDQGAAFDIRTLLTRRGMLGAVGIAAGAALLAACAPRGSAAPSSAAASPAATPSAAATAGGAATALPSGEIPEETAGPFPGDGSNGPDVLEGSGVVRSDIRADVGGGDAVDGVPLSFTLRLTDMANGDRPFAGVAVYVWHCDAEGRYSMYTSGVEDRSWLRGVQVTDADGQVTFTSIFPGCYPGRWPHIHFEVYPDAASITDSGNAIATSQLAFPQSAASAVYARAGYGDSASNLGRLSLASDMVFGDDGGALQLATMTGDVDAGYTASLVVRVDTAT</sequence>
<dbReference type="GO" id="GO:0016702">
    <property type="term" value="F:oxidoreductase activity, acting on single donors with incorporation of molecular oxygen, incorporation of two atoms of oxygen"/>
    <property type="evidence" value="ECO:0007669"/>
    <property type="project" value="InterPro"/>
</dbReference>
<dbReference type="PANTHER" id="PTHR34315">
    <property type="match status" value="1"/>
</dbReference>
<dbReference type="EMBL" id="SMZX01000001">
    <property type="protein sequence ID" value="TDL45701.1"/>
    <property type="molecule type" value="Genomic_DNA"/>
</dbReference>
<proteinExistence type="predicted"/>
<dbReference type="Gene3D" id="2.60.130.10">
    <property type="entry name" value="Aromatic compound dioxygenase"/>
    <property type="match status" value="1"/>
</dbReference>
<evidence type="ECO:0000313" key="4">
    <source>
        <dbReference type="Proteomes" id="UP000295633"/>
    </source>
</evidence>
<dbReference type="Pfam" id="PF00775">
    <property type="entry name" value="Dioxygenase_C"/>
    <property type="match status" value="1"/>
</dbReference>
<comment type="caution">
    <text evidence="3">The sequence shown here is derived from an EMBL/GenBank/DDBJ whole genome shotgun (WGS) entry which is preliminary data.</text>
</comment>
<organism evidence="3 4">
    <name type="scientific">Microbacterium oleivorans</name>
    <dbReference type="NCBI Taxonomy" id="273677"/>
    <lineage>
        <taxon>Bacteria</taxon>
        <taxon>Bacillati</taxon>
        <taxon>Actinomycetota</taxon>
        <taxon>Actinomycetes</taxon>
        <taxon>Micrococcales</taxon>
        <taxon>Microbacteriaceae</taxon>
        <taxon>Microbacterium</taxon>
    </lineage>
</organism>
<dbReference type="InterPro" id="IPR000627">
    <property type="entry name" value="Intradiol_dOase_C"/>
</dbReference>